<dbReference type="PANTHER" id="PTHR22801:SF63">
    <property type="entry name" value="C-TYPE LECTIN DOMAIN-CONTAINING PROTEIN"/>
    <property type="match status" value="1"/>
</dbReference>
<dbReference type="SMART" id="SM00034">
    <property type="entry name" value="CLECT"/>
    <property type="match status" value="1"/>
</dbReference>
<evidence type="ECO:0000256" key="1">
    <source>
        <dbReference type="ARBA" id="ARBA00023157"/>
    </source>
</evidence>
<feature type="signal peptide" evidence="3">
    <location>
        <begin position="1"/>
        <end position="21"/>
    </location>
</feature>
<dbReference type="PROSITE" id="PS00615">
    <property type="entry name" value="C_TYPE_LECTIN_1"/>
    <property type="match status" value="1"/>
</dbReference>
<dbReference type="Gene3D" id="3.10.100.10">
    <property type="entry name" value="Mannose-Binding Protein A, subunit A"/>
    <property type="match status" value="1"/>
</dbReference>
<accession>A0A8J9W4U8</accession>
<evidence type="ECO:0000256" key="3">
    <source>
        <dbReference type="SAM" id="SignalP"/>
    </source>
</evidence>
<dbReference type="InterPro" id="IPR050801">
    <property type="entry name" value="Ca-Dep_Lectins_ImmuneDev"/>
</dbReference>
<evidence type="ECO:0000313" key="5">
    <source>
        <dbReference type="EMBL" id="CAH1239537.1"/>
    </source>
</evidence>
<organism evidence="5 6">
    <name type="scientific">Branchiostoma lanceolatum</name>
    <name type="common">Common lancelet</name>
    <name type="synonym">Amphioxus lanceolatum</name>
    <dbReference type="NCBI Taxonomy" id="7740"/>
    <lineage>
        <taxon>Eukaryota</taxon>
        <taxon>Metazoa</taxon>
        <taxon>Chordata</taxon>
        <taxon>Cephalochordata</taxon>
        <taxon>Leptocardii</taxon>
        <taxon>Amphioxiformes</taxon>
        <taxon>Branchiostomatidae</taxon>
        <taxon>Branchiostoma</taxon>
    </lineage>
</organism>
<proteinExistence type="predicted"/>
<keyword evidence="3" id="KW-0732">Signal</keyword>
<feature type="chain" id="PRO_5035426755" evidence="3">
    <location>
        <begin position="22"/>
        <end position="220"/>
    </location>
</feature>
<keyword evidence="6" id="KW-1185">Reference proteome</keyword>
<reference evidence="5" key="1">
    <citation type="submission" date="2022-01" db="EMBL/GenBank/DDBJ databases">
        <authorList>
            <person name="Braso-Vives M."/>
        </authorList>
    </citation>
    <scope>NUCLEOTIDE SEQUENCE</scope>
</reference>
<dbReference type="Proteomes" id="UP000838412">
    <property type="component" value="Chromosome 11"/>
</dbReference>
<dbReference type="Pfam" id="PF00059">
    <property type="entry name" value="Lectin_C"/>
    <property type="match status" value="1"/>
</dbReference>
<evidence type="ECO:0000256" key="2">
    <source>
        <dbReference type="SAM" id="Coils"/>
    </source>
</evidence>
<dbReference type="AlphaFoldDB" id="A0A8J9W4U8"/>
<dbReference type="SUPFAM" id="SSF56436">
    <property type="entry name" value="C-type lectin-like"/>
    <property type="match status" value="1"/>
</dbReference>
<dbReference type="InterPro" id="IPR016187">
    <property type="entry name" value="CTDL_fold"/>
</dbReference>
<evidence type="ECO:0000313" key="6">
    <source>
        <dbReference type="Proteomes" id="UP000838412"/>
    </source>
</evidence>
<protein>
    <submittedName>
        <fullName evidence="5">COLEC11 protein</fullName>
    </submittedName>
</protein>
<dbReference type="InterPro" id="IPR001304">
    <property type="entry name" value="C-type_lectin-like"/>
</dbReference>
<sequence length="220" mass="24398">MGVNVVIVAVAVVMMTSQASGQPTWECSAPRTEEKCVCSPVIHVHNYGDKQEENDETANSQDARVTELQDQVRNLTAELALLKQAFHEKHSCPSGYVQFEDRCFSFSTDIKNYTEAMSACQAAGGHLALPKDQATNVFLVNQLTRYPASASSAWFGLTDQVREGTFVWEDGTPLTGWSNWSPGQPDDSGSAEDCAEWEAVYGYKWNDEPCSRSQYYVCEL</sequence>
<dbReference type="OrthoDB" id="418245at2759"/>
<name>A0A8J9W4U8_BRALA</name>
<dbReference type="PANTHER" id="PTHR22801">
    <property type="entry name" value="LITHOSTATHINE"/>
    <property type="match status" value="1"/>
</dbReference>
<feature type="coiled-coil region" evidence="2">
    <location>
        <begin position="58"/>
        <end position="85"/>
    </location>
</feature>
<gene>
    <name evidence="5" type="primary">COLEC11</name>
    <name evidence="5" type="ORF">BLAG_LOCUS3802</name>
</gene>
<dbReference type="InterPro" id="IPR018378">
    <property type="entry name" value="C-type_lectin_CS"/>
</dbReference>
<dbReference type="InterPro" id="IPR016186">
    <property type="entry name" value="C-type_lectin-like/link_sf"/>
</dbReference>
<evidence type="ECO:0000259" key="4">
    <source>
        <dbReference type="SMART" id="SM00034"/>
    </source>
</evidence>
<keyword evidence="2" id="KW-0175">Coiled coil</keyword>
<keyword evidence="1" id="KW-1015">Disulfide bond</keyword>
<dbReference type="EMBL" id="OV696696">
    <property type="protein sequence ID" value="CAH1239537.1"/>
    <property type="molecule type" value="Genomic_DNA"/>
</dbReference>
<feature type="domain" description="C-type lectin" evidence="4">
    <location>
        <begin position="92"/>
        <end position="219"/>
    </location>
</feature>